<dbReference type="GO" id="GO:0031410">
    <property type="term" value="C:cytoplasmic vesicle"/>
    <property type="evidence" value="ECO:0007669"/>
    <property type="project" value="TreeGrafter"/>
</dbReference>
<dbReference type="GO" id="GO:0019901">
    <property type="term" value="F:protein kinase binding"/>
    <property type="evidence" value="ECO:0007669"/>
    <property type="project" value="TreeGrafter"/>
</dbReference>
<dbReference type="GO" id="GO:0051480">
    <property type="term" value="P:regulation of cytosolic calcium ion concentration"/>
    <property type="evidence" value="ECO:0007669"/>
    <property type="project" value="TreeGrafter"/>
</dbReference>
<dbReference type="InterPro" id="IPR001612">
    <property type="entry name" value="Caveolin"/>
</dbReference>
<protein>
    <recommendedName>
        <fullName evidence="6">Caveolin</fullName>
    </recommendedName>
</protein>
<proteinExistence type="inferred from homology"/>
<dbReference type="GO" id="GO:0005925">
    <property type="term" value="C:focal adhesion"/>
    <property type="evidence" value="ECO:0007669"/>
    <property type="project" value="TreeGrafter"/>
</dbReference>
<dbReference type="GO" id="GO:0001937">
    <property type="term" value="P:negative regulation of endothelial cell proliferation"/>
    <property type="evidence" value="ECO:0007669"/>
    <property type="project" value="TreeGrafter"/>
</dbReference>
<comment type="function">
    <text evidence="6">May act as a scaffolding protein within caveolar membranes. Interacts directly with G-protein alpha subunits and can functionally regulate their activity.</text>
</comment>
<dbReference type="GO" id="GO:0008286">
    <property type="term" value="P:insulin receptor signaling pathway"/>
    <property type="evidence" value="ECO:0007669"/>
    <property type="project" value="TreeGrafter"/>
</dbReference>
<organism evidence="8 9">
    <name type="scientific">Callipepla squamata</name>
    <name type="common">Scaled quail</name>
    <dbReference type="NCBI Taxonomy" id="9009"/>
    <lineage>
        <taxon>Eukaryota</taxon>
        <taxon>Metazoa</taxon>
        <taxon>Chordata</taxon>
        <taxon>Craniata</taxon>
        <taxon>Vertebrata</taxon>
        <taxon>Euteleostomi</taxon>
        <taxon>Archelosauria</taxon>
        <taxon>Archosauria</taxon>
        <taxon>Dinosauria</taxon>
        <taxon>Saurischia</taxon>
        <taxon>Theropoda</taxon>
        <taxon>Coelurosauria</taxon>
        <taxon>Aves</taxon>
        <taxon>Neognathae</taxon>
        <taxon>Galloanserae</taxon>
        <taxon>Galliformes</taxon>
        <taxon>Odontophoridae</taxon>
        <taxon>Callipepla</taxon>
    </lineage>
</organism>
<dbReference type="PANTHER" id="PTHR10844:SF3">
    <property type="entry name" value="CAVEOLIN-2"/>
    <property type="match status" value="1"/>
</dbReference>
<comment type="caution">
    <text evidence="8">The sequence shown here is derived from an EMBL/GenBank/DDBJ whole genome shotgun (WGS) entry which is preliminary data.</text>
</comment>
<keyword evidence="9" id="KW-1185">Reference proteome</keyword>
<evidence type="ECO:0000256" key="3">
    <source>
        <dbReference type="ARBA" id="ARBA00022475"/>
    </source>
</evidence>
<evidence type="ECO:0000313" key="9">
    <source>
        <dbReference type="Proteomes" id="UP000198323"/>
    </source>
</evidence>
<sequence>MQFFTIKQEPELMVSDYCKYIVQLHEKFGYLLRKYLMSCSITSSSRREQQKFTPIGGMAKSLLSVSDKEKQKHDKEWPSVAHNTFFSRSPYAIAAVISQIFLLLFCRIVVPFVRTCLMVLPSVQTIWKSLTDVFVAPFFHSVGRCFAMVNIRLDQE</sequence>
<accession>A0A226MPD0</accession>
<dbReference type="Proteomes" id="UP000198323">
    <property type="component" value="Unassembled WGS sequence"/>
</dbReference>
<evidence type="ECO:0000256" key="5">
    <source>
        <dbReference type="ARBA" id="ARBA00023136"/>
    </source>
</evidence>
<dbReference type="GO" id="GO:0005901">
    <property type="term" value="C:caveola"/>
    <property type="evidence" value="ECO:0007669"/>
    <property type="project" value="UniProtKB-SubCell"/>
</dbReference>
<keyword evidence="7" id="KW-1133">Transmembrane helix</keyword>
<dbReference type="PANTHER" id="PTHR10844">
    <property type="entry name" value="CAVEOLIN"/>
    <property type="match status" value="1"/>
</dbReference>
<name>A0A226MPD0_CALSU</name>
<dbReference type="GO" id="GO:0070836">
    <property type="term" value="P:caveola assembly"/>
    <property type="evidence" value="ECO:0007669"/>
    <property type="project" value="InterPro"/>
</dbReference>
<dbReference type="AlphaFoldDB" id="A0A226MPD0"/>
<dbReference type="Pfam" id="PF01146">
    <property type="entry name" value="Caveolin"/>
    <property type="match status" value="1"/>
</dbReference>
<feature type="transmembrane region" description="Helical" evidence="7">
    <location>
        <begin position="91"/>
        <end position="113"/>
    </location>
</feature>
<dbReference type="GO" id="GO:0000139">
    <property type="term" value="C:Golgi membrane"/>
    <property type="evidence" value="ECO:0007669"/>
    <property type="project" value="UniProtKB-SubCell"/>
</dbReference>
<gene>
    <name evidence="8" type="ORF">ASZ78_017032</name>
</gene>
<comment type="subcellular location">
    <subcellularLocation>
        <location evidence="1 6">Cell membrane</location>
        <topology evidence="1 6">Peripheral membrane protein</topology>
    </subcellularLocation>
    <subcellularLocation>
        <location evidence="6">Golgi apparatus membrane</location>
        <topology evidence="6">Peripheral membrane protein</topology>
    </subcellularLocation>
    <subcellularLocation>
        <location evidence="6">Membrane</location>
        <location evidence="6">Caveola</location>
        <topology evidence="6">Peripheral membrane protein</topology>
    </subcellularLocation>
</comment>
<evidence type="ECO:0000256" key="2">
    <source>
        <dbReference type="ARBA" id="ARBA00010988"/>
    </source>
</evidence>
<keyword evidence="3 6" id="KW-1003">Cell membrane</keyword>
<evidence type="ECO:0000313" key="8">
    <source>
        <dbReference type="EMBL" id="OXB57000.1"/>
    </source>
</evidence>
<evidence type="ECO:0000256" key="7">
    <source>
        <dbReference type="SAM" id="Phobius"/>
    </source>
</evidence>
<keyword evidence="5 6" id="KW-0472">Membrane</keyword>
<comment type="similarity">
    <text evidence="2 6">Belongs to the caveolin family.</text>
</comment>
<keyword evidence="7" id="KW-0812">Transmembrane</keyword>
<evidence type="ECO:0000256" key="6">
    <source>
        <dbReference type="RuleBase" id="RU000680"/>
    </source>
</evidence>
<dbReference type="STRING" id="9009.A0A226MPD0"/>
<dbReference type="EMBL" id="MCFN01000584">
    <property type="protein sequence ID" value="OXB57000.1"/>
    <property type="molecule type" value="Genomic_DNA"/>
</dbReference>
<dbReference type="GO" id="GO:0030154">
    <property type="term" value="P:cell differentiation"/>
    <property type="evidence" value="ECO:0007669"/>
    <property type="project" value="TreeGrafter"/>
</dbReference>
<evidence type="ECO:0000256" key="4">
    <source>
        <dbReference type="ARBA" id="ARBA00023034"/>
    </source>
</evidence>
<dbReference type="GO" id="GO:0048471">
    <property type="term" value="C:perinuclear region of cytoplasm"/>
    <property type="evidence" value="ECO:0007669"/>
    <property type="project" value="TreeGrafter"/>
</dbReference>
<dbReference type="GO" id="GO:0060090">
    <property type="term" value="F:molecular adaptor activity"/>
    <property type="evidence" value="ECO:0007669"/>
    <property type="project" value="TreeGrafter"/>
</dbReference>
<keyword evidence="4 6" id="KW-0333">Golgi apparatus</keyword>
<reference evidence="8 9" key="1">
    <citation type="submission" date="2016-07" db="EMBL/GenBank/DDBJ databases">
        <title>Disparate Historic Effective Population Sizes Predicted by Modern Levels of Genome Diversity for the Scaled Quail (Callipepla squamata) and the Northern Bobwhite (Colinus virginianus): Inferences from First and Second Generation Draft Genome Assemblies for Sympatric New World Quail.</title>
        <authorList>
            <person name="Oldeschulte D.L."/>
            <person name="Halley Y.A."/>
            <person name="Bhattarai E.K."/>
            <person name="Brashear W.A."/>
            <person name="Hill J."/>
            <person name="Metz R.P."/>
            <person name="Johnson C.D."/>
            <person name="Rollins D."/>
            <person name="Peterson M.J."/>
            <person name="Bickhart D.M."/>
            <person name="Decker J.E."/>
            <person name="Seabury C.M."/>
        </authorList>
    </citation>
    <scope>NUCLEOTIDE SEQUENCE [LARGE SCALE GENOMIC DNA]</scope>
    <source>
        <strain evidence="8 9">Texas</strain>
        <tissue evidence="8">Leg muscle</tissue>
    </source>
</reference>
<evidence type="ECO:0000256" key="1">
    <source>
        <dbReference type="ARBA" id="ARBA00004202"/>
    </source>
</evidence>
<dbReference type="OrthoDB" id="5917823at2759"/>
<dbReference type="GO" id="GO:0042383">
    <property type="term" value="C:sarcolemma"/>
    <property type="evidence" value="ECO:0007669"/>
    <property type="project" value="TreeGrafter"/>
</dbReference>